<dbReference type="AlphaFoldDB" id="A0A1P8UTB4"/>
<protein>
    <recommendedName>
        <fullName evidence="3">Flagellar FliJ protein</fullName>
    </recommendedName>
</protein>
<evidence type="ECO:0000313" key="2">
    <source>
        <dbReference type="Proteomes" id="UP000187059"/>
    </source>
</evidence>
<proteinExistence type="predicted"/>
<dbReference type="STRING" id="1250539.Ga0080574_TMP2321"/>
<keyword evidence="2" id="KW-1185">Reference proteome</keyword>
<dbReference type="KEGG" id="paby:Ga0080574_TMP2321"/>
<reference evidence="1 2" key="1">
    <citation type="submission" date="2016-04" db="EMBL/GenBank/DDBJ databases">
        <title>Deep-sea bacteria in the southern Pacific.</title>
        <authorList>
            <person name="Tang K."/>
        </authorList>
    </citation>
    <scope>NUCLEOTIDE SEQUENCE [LARGE SCALE GENOMIC DNA]</scope>
    <source>
        <strain evidence="1 2">JLT2014</strain>
    </source>
</reference>
<organism evidence="1 2">
    <name type="scientific">Salipiger abyssi</name>
    <dbReference type="NCBI Taxonomy" id="1250539"/>
    <lineage>
        <taxon>Bacteria</taxon>
        <taxon>Pseudomonadati</taxon>
        <taxon>Pseudomonadota</taxon>
        <taxon>Alphaproteobacteria</taxon>
        <taxon>Rhodobacterales</taxon>
        <taxon>Roseobacteraceae</taxon>
        <taxon>Salipiger</taxon>
    </lineage>
</organism>
<evidence type="ECO:0000313" key="1">
    <source>
        <dbReference type="EMBL" id="APZ52655.1"/>
    </source>
</evidence>
<sequence>MTQDMDELLRVTALLRERALESYRRDLAEESRLQAEQARIDGLRQATFAESDSLDARRLLGADTLWQGWLAQRRGEINQGIAMARARQAHSAAAARLAFARDEAAKEVARREAAERRDARLAEDDIRLDALSRLATYDPDR</sequence>
<evidence type="ECO:0008006" key="3">
    <source>
        <dbReference type="Google" id="ProtNLM"/>
    </source>
</evidence>
<gene>
    <name evidence="1" type="ORF">Ga0080574_TMP2321</name>
</gene>
<dbReference type="Proteomes" id="UP000187059">
    <property type="component" value="Chromosome"/>
</dbReference>
<dbReference type="EMBL" id="CP015093">
    <property type="protein sequence ID" value="APZ52655.1"/>
    <property type="molecule type" value="Genomic_DNA"/>
</dbReference>
<name>A0A1P8UTB4_9RHOB</name>
<accession>A0A1P8UTB4</accession>
<dbReference type="RefSeq" id="WP_076699176.1">
    <property type="nucleotide sequence ID" value="NZ_CP015093.1"/>
</dbReference>